<evidence type="ECO:0000313" key="3">
    <source>
        <dbReference type="WBParaSite" id="HPBE_0002400001-mRNA-1"/>
    </source>
</evidence>
<dbReference type="AlphaFoldDB" id="A0A183GMT0"/>
<sequence>MCRTFRATSVEIQKVSHQCRVAYIMIPKKCRGHRARGMGKSEAPQGCRVNIVPIVIQKSCRRRRVPSD</sequence>
<evidence type="ECO:0000313" key="1">
    <source>
        <dbReference type="EMBL" id="VDP42291.1"/>
    </source>
</evidence>
<dbReference type="WBParaSite" id="HPBE_0002400001-mRNA-1">
    <property type="protein sequence ID" value="HPBE_0002400001-mRNA-1"/>
    <property type="gene ID" value="HPBE_0002400001"/>
</dbReference>
<keyword evidence="2" id="KW-1185">Reference proteome</keyword>
<reference evidence="3" key="2">
    <citation type="submission" date="2019-09" db="UniProtKB">
        <authorList>
            <consortium name="WormBaseParasite"/>
        </authorList>
    </citation>
    <scope>IDENTIFICATION</scope>
</reference>
<dbReference type="EMBL" id="UZAH01035718">
    <property type="protein sequence ID" value="VDP42291.1"/>
    <property type="molecule type" value="Genomic_DNA"/>
</dbReference>
<reference evidence="1 2" key="1">
    <citation type="submission" date="2018-11" db="EMBL/GenBank/DDBJ databases">
        <authorList>
            <consortium name="Pathogen Informatics"/>
        </authorList>
    </citation>
    <scope>NUCLEOTIDE SEQUENCE [LARGE SCALE GENOMIC DNA]</scope>
</reference>
<evidence type="ECO:0000313" key="2">
    <source>
        <dbReference type="Proteomes" id="UP000050761"/>
    </source>
</evidence>
<gene>
    <name evidence="1" type="ORF">HPBE_LOCUS23999</name>
</gene>
<accession>A0A183GMT0</accession>
<dbReference type="Proteomes" id="UP000050761">
    <property type="component" value="Unassembled WGS sequence"/>
</dbReference>
<proteinExistence type="predicted"/>
<protein>
    <submittedName>
        <fullName evidence="1 3">Uncharacterized protein</fullName>
    </submittedName>
</protein>
<accession>A0A3P8DF74</accession>
<organism evidence="2 3">
    <name type="scientific">Heligmosomoides polygyrus</name>
    <name type="common">Parasitic roundworm</name>
    <dbReference type="NCBI Taxonomy" id="6339"/>
    <lineage>
        <taxon>Eukaryota</taxon>
        <taxon>Metazoa</taxon>
        <taxon>Ecdysozoa</taxon>
        <taxon>Nematoda</taxon>
        <taxon>Chromadorea</taxon>
        <taxon>Rhabditida</taxon>
        <taxon>Rhabditina</taxon>
        <taxon>Rhabditomorpha</taxon>
        <taxon>Strongyloidea</taxon>
        <taxon>Heligmosomidae</taxon>
        <taxon>Heligmosomoides</taxon>
    </lineage>
</organism>
<name>A0A183GMT0_HELPZ</name>